<keyword evidence="3" id="KW-1185">Reference proteome</keyword>
<dbReference type="InterPro" id="IPR055290">
    <property type="entry name" value="At3g26010-like"/>
</dbReference>
<dbReference type="PANTHER" id="PTHR35546:SF108">
    <property type="entry name" value="F-BOX DOMAIN-CONTAINING PROTEIN"/>
    <property type="match status" value="1"/>
</dbReference>
<dbReference type="Pfam" id="PF24750">
    <property type="entry name" value="b-prop_At3g26010-like"/>
    <property type="match status" value="1"/>
</dbReference>
<proteinExistence type="predicted"/>
<organism evidence="2 3">
    <name type="scientific">Panicum miliaceum</name>
    <name type="common">Proso millet</name>
    <name type="synonym">Broomcorn millet</name>
    <dbReference type="NCBI Taxonomy" id="4540"/>
    <lineage>
        <taxon>Eukaryota</taxon>
        <taxon>Viridiplantae</taxon>
        <taxon>Streptophyta</taxon>
        <taxon>Embryophyta</taxon>
        <taxon>Tracheophyta</taxon>
        <taxon>Spermatophyta</taxon>
        <taxon>Magnoliopsida</taxon>
        <taxon>Liliopsida</taxon>
        <taxon>Poales</taxon>
        <taxon>Poaceae</taxon>
        <taxon>PACMAD clade</taxon>
        <taxon>Panicoideae</taxon>
        <taxon>Panicodae</taxon>
        <taxon>Paniceae</taxon>
        <taxon>Panicinae</taxon>
        <taxon>Panicum</taxon>
        <taxon>Panicum sect. Panicum</taxon>
    </lineage>
</organism>
<dbReference type="EMBL" id="PQIB02000002">
    <property type="protein sequence ID" value="RLN34687.1"/>
    <property type="molecule type" value="Genomic_DNA"/>
</dbReference>
<name>A0A3L6TB56_PANMI</name>
<evidence type="ECO:0000313" key="3">
    <source>
        <dbReference type="Proteomes" id="UP000275267"/>
    </source>
</evidence>
<feature type="domain" description="F-box protein At3g26010-like beta-propeller" evidence="1">
    <location>
        <begin position="6"/>
        <end position="181"/>
    </location>
</feature>
<dbReference type="Proteomes" id="UP000275267">
    <property type="component" value="Unassembled WGS sequence"/>
</dbReference>
<dbReference type="PANTHER" id="PTHR35546">
    <property type="entry name" value="F-BOX PROTEIN INTERACTION DOMAIN PROTEIN-RELATED"/>
    <property type="match status" value="1"/>
</dbReference>
<reference evidence="3" key="1">
    <citation type="journal article" date="2019" name="Nat. Commun.">
        <title>The genome of broomcorn millet.</title>
        <authorList>
            <person name="Zou C."/>
            <person name="Miki D."/>
            <person name="Li D."/>
            <person name="Tang Q."/>
            <person name="Xiao L."/>
            <person name="Rajput S."/>
            <person name="Deng P."/>
            <person name="Jia W."/>
            <person name="Huang R."/>
            <person name="Zhang M."/>
            <person name="Sun Y."/>
            <person name="Hu J."/>
            <person name="Fu X."/>
            <person name="Schnable P.S."/>
            <person name="Li F."/>
            <person name="Zhang H."/>
            <person name="Feng B."/>
            <person name="Zhu X."/>
            <person name="Liu R."/>
            <person name="Schnable J.C."/>
            <person name="Zhu J.-K."/>
            <person name="Zhang H."/>
        </authorList>
    </citation>
    <scope>NUCLEOTIDE SEQUENCE [LARGE SCALE GENOMIC DNA]</scope>
</reference>
<comment type="caution">
    <text evidence="2">The sequence shown here is derived from an EMBL/GenBank/DDBJ whole genome shotgun (WGS) entry which is preliminary data.</text>
</comment>
<accession>A0A3L6TB56</accession>
<gene>
    <name evidence="2" type="ORF">C2845_PM03G22050</name>
</gene>
<evidence type="ECO:0000259" key="1">
    <source>
        <dbReference type="Pfam" id="PF24750"/>
    </source>
</evidence>
<dbReference type="OrthoDB" id="691517at2759"/>
<dbReference type="AlphaFoldDB" id="A0A3L6TB56"/>
<dbReference type="InterPro" id="IPR056592">
    <property type="entry name" value="Beta-prop_At3g26010-like"/>
</dbReference>
<protein>
    <recommendedName>
        <fullName evidence="1">F-box protein At3g26010-like beta-propeller domain-containing protein</fullName>
    </recommendedName>
</protein>
<evidence type="ECO:0000313" key="2">
    <source>
        <dbReference type="EMBL" id="RLN34687.1"/>
    </source>
</evidence>
<dbReference type="STRING" id="4540.A0A3L6TB56"/>
<sequence>MEGHDRSVHTYSSKTGAWSHKKCDWGYYRIAPKSPNAYVNVMLHLILYDGNIRLVSVDVEGKIQKIILPPFQAGKFWPLSDYVGQSQGRSHYIYHEEETFDLRCEQGRSDELLIWVLEDYDTQQWVLKDTVSFLRLFGKRCCQIFKDYDVVAIHPDHNLVYLVHHCNSKLISYDMDSKEVSHLCTLDMAIGAAHHSVCSLLLGVVST</sequence>